<evidence type="ECO:0000313" key="3">
    <source>
        <dbReference type="EMBL" id="TYT73875.1"/>
    </source>
</evidence>
<dbReference type="AlphaFoldDB" id="A0A5S5ME20"/>
<reference evidence="3 4" key="1">
    <citation type="submission" date="2019-06" db="EMBL/GenBank/DDBJ databases">
        <title>Desulfobotulus mexicanus sp. nov., a novel sulfate-reducing bacterium isolated from the sediment of an alkaline crater lake in Mexico.</title>
        <authorList>
            <person name="Hirschler-Rea A."/>
        </authorList>
    </citation>
    <scope>NUCLEOTIDE SEQUENCE [LARGE SCALE GENOMIC DNA]</scope>
    <source>
        <strain evidence="3 4">PAR22N</strain>
    </source>
</reference>
<sequence length="329" mass="34998">MPDSSPPIHHGWQPAAILLFLIFLIFPASRSVAGPLEPPQSPEETVSYTLQDLYDRLNTGADNPPTQGFTEPASGPSSDNFKDINTIMNKAPATDTNNGAAAGNVLQGKTFWGLLPGEWGTQTGTMPDRGTPAWTPGTEDQPLGPGYYSGGTITGDPNLKPENIRAGVVIFGITGTYSGITWSNTGPDANGRWHDNGDGTVTDLQGADGTGQGLVWLKNASWGGQHTWENAHPRAEALFSGIGGMIDGSKARDWRLPSAEELNAISQGNDPVSGTTPGPFTGIQSSSYWSSDAVSNLTGMEWDVYLEFGGTIRGHTEFSHSVWPVRNSR</sequence>
<protein>
    <submittedName>
        <fullName evidence="3">DUF1566 domain-containing protein</fullName>
    </submittedName>
</protein>
<gene>
    <name evidence="3" type="ORF">FIM25_12615</name>
</gene>
<dbReference type="RefSeq" id="WP_139449880.1">
    <property type="nucleotide sequence ID" value="NZ_VDMB01000018.1"/>
</dbReference>
<dbReference type="Proteomes" id="UP000321899">
    <property type="component" value="Unassembled WGS sequence"/>
</dbReference>
<keyword evidence="4" id="KW-1185">Reference proteome</keyword>
<dbReference type="EMBL" id="VDMB01000018">
    <property type="protein sequence ID" value="TYT73875.1"/>
    <property type="molecule type" value="Genomic_DNA"/>
</dbReference>
<feature type="domain" description="Lcl C-terminal" evidence="2">
    <location>
        <begin position="211"/>
        <end position="326"/>
    </location>
</feature>
<feature type="region of interest" description="Disordered" evidence="1">
    <location>
        <begin position="56"/>
        <end position="78"/>
    </location>
</feature>
<accession>A0A5S5ME20</accession>
<proteinExistence type="predicted"/>
<feature type="compositionally biased region" description="Polar residues" evidence="1">
    <location>
        <begin position="60"/>
        <end position="78"/>
    </location>
</feature>
<comment type="caution">
    <text evidence="3">The sequence shown here is derived from an EMBL/GenBank/DDBJ whole genome shotgun (WGS) entry which is preliminary data.</text>
</comment>
<dbReference type="OrthoDB" id="9793251at2"/>
<name>A0A5S5ME20_9BACT</name>
<evidence type="ECO:0000256" key="1">
    <source>
        <dbReference type="SAM" id="MobiDB-lite"/>
    </source>
</evidence>
<organism evidence="3 4">
    <name type="scientific">Desulfobotulus mexicanus</name>
    <dbReference type="NCBI Taxonomy" id="2586642"/>
    <lineage>
        <taxon>Bacteria</taxon>
        <taxon>Pseudomonadati</taxon>
        <taxon>Thermodesulfobacteriota</taxon>
        <taxon>Desulfobacteria</taxon>
        <taxon>Desulfobacterales</taxon>
        <taxon>Desulfobacteraceae</taxon>
        <taxon>Desulfobotulus</taxon>
    </lineage>
</organism>
<evidence type="ECO:0000259" key="2">
    <source>
        <dbReference type="Pfam" id="PF07603"/>
    </source>
</evidence>
<dbReference type="Pfam" id="PF07603">
    <property type="entry name" value="Lcl_C"/>
    <property type="match status" value="1"/>
</dbReference>
<dbReference type="InterPro" id="IPR011460">
    <property type="entry name" value="Lcl_C"/>
</dbReference>
<evidence type="ECO:0000313" key="4">
    <source>
        <dbReference type="Proteomes" id="UP000321899"/>
    </source>
</evidence>